<comment type="caution">
    <text evidence="2">The sequence shown here is derived from an EMBL/GenBank/DDBJ whole genome shotgun (WGS) entry which is preliminary data.</text>
</comment>
<evidence type="ECO:0000256" key="1">
    <source>
        <dbReference type="SAM" id="MobiDB-lite"/>
    </source>
</evidence>
<feature type="compositionally biased region" description="Low complexity" evidence="1">
    <location>
        <begin position="1"/>
        <end position="15"/>
    </location>
</feature>
<organism evidence="2 3">
    <name type="scientific">Mortierella isabellina</name>
    <name type="common">Filamentous fungus</name>
    <name type="synonym">Umbelopsis isabellina</name>
    <dbReference type="NCBI Taxonomy" id="91625"/>
    <lineage>
        <taxon>Eukaryota</taxon>
        <taxon>Fungi</taxon>
        <taxon>Fungi incertae sedis</taxon>
        <taxon>Mucoromycota</taxon>
        <taxon>Mucoromycotina</taxon>
        <taxon>Umbelopsidomycetes</taxon>
        <taxon>Umbelopsidales</taxon>
        <taxon>Umbelopsidaceae</taxon>
        <taxon>Umbelopsis</taxon>
    </lineage>
</organism>
<evidence type="ECO:0000313" key="3">
    <source>
        <dbReference type="Proteomes" id="UP000654370"/>
    </source>
</evidence>
<evidence type="ECO:0000313" key="2">
    <source>
        <dbReference type="EMBL" id="KAG2180845.1"/>
    </source>
</evidence>
<feature type="region of interest" description="Disordered" evidence="1">
    <location>
        <begin position="1"/>
        <end position="23"/>
    </location>
</feature>
<evidence type="ECO:0008006" key="4">
    <source>
        <dbReference type="Google" id="ProtNLM"/>
    </source>
</evidence>
<reference evidence="2" key="1">
    <citation type="submission" date="2020-12" db="EMBL/GenBank/DDBJ databases">
        <title>Metabolic potential, ecology and presence of endohyphal bacteria is reflected in genomic diversity of Mucoromycotina.</title>
        <authorList>
            <person name="Muszewska A."/>
            <person name="Okrasinska A."/>
            <person name="Steczkiewicz K."/>
            <person name="Drgas O."/>
            <person name="Orlowska M."/>
            <person name="Perlinska-Lenart U."/>
            <person name="Aleksandrzak-Piekarczyk T."/>
            <person name="Szatraj K."/>
            <person name="Zielenkiewicz U."/>
            <person name="Pilsyk S."/>
            <person name="Malc E."/>
            <person name="Mieczkowski P."/>
            <person name="Kruszewska J.S."/>
            <person name="Biernat P."/>
            <person name="Pawlowska J."/>
        </authorList>
    </citation>
    <scope>NUCLEOTIDE SEQUENCE</scope>
    <source>
        <strain evidence="2">WA0000067209</strain>
    </source>
</reference>
<accession>A0A8H7UF96</accession>
<dbReference type="InterPro" id="IPR022234">
    <property type="entry name" value="DUF3759"/>
</dbReference>
<dbReference type="Pfam" id="PF12585">
    <property type="entry name" value="DUF3759"/>
    <property type="match status" value="1"/>
</dbReference>
<protein>
    <recommendedName>
        <fullName evidence="4">CipC protein</fullName>
    </recommendedName>
</protein>
<dbReference type="Proteomes" id="UP000654370">
    <property type="component" value="Unassembled WGS sequence"/>
</dbReference>
<name>A0A8H7UF96_MORIS</name>
<dbReference type="PANTHER" id="PTHR37450:SF1">
    <property type="entry name" value="CIPC PROTEIN"/>
    <property type="match status" value="1"/>
</dbReference>
<sequence>MSLYQQHQQAYQEIQSVDQPTEEHKANWTHELIGGAAAFEAMRLYNQRAEKEGKKDDHAFAKEILAGIAGASVDGLVESKGLDFVDREKAKHQATKQAEELYREQTGYTGGF</sequence>
<gene>
    <name evidence="2" type="ORF">INT43_008424</name>
</gene>
<keyword evidence="3" id="KW-1185">Reference proteome</keyword>
<dbReference type="AlphaFoldDB" id="A0A8H7UF96"/>
<dbReference type="OrthoDB" id="9895617at2759"/>
<dbReference type="PANTHER" id="PTHR37450">
    <property type="entry name" value="CIPC PROTEIN"/>
    <property type="match status" value="1"/>
</dbReference>
<dbReference type="EMBL" id="JAEPQZ010000005">
    <property type="protein sequence ID" value="KAG2180845.1"/>
    <property type="molecule type" value="Genomic_DNA"/>
</dbReference>
<proteinExistence type="predicted"/>